<proteinExistence type="predicted"/>
<sequence>MQFAVIRRSKKYLSPGRHDALTDHPRTADFPRPAASATGGTAGKNPLG</sequence>
<feature type="compositionally biased region" description="Basic and acidic residues" evidence="1">
    <location>
        <begin position="16"/>
        <end position="29"/>
    </location>
</feature>
<dbReference type="Proteomes" id="UP000001841">
    <property type="component" value="Chromosome"/>
</dbReference>
<dbReference type="STRING" id="665029.EAMY_0255"/>
<evidence type="ECO:0000313" key="2">
    <source>
        <dbReference type="EMBL" id="CBA19197.1"/>
    </source>
</evidence>
<accession>D4HUS4</accession>
<gene>
    <name evidence="2" type="ordered locus">EAMY_0255</name>
</gene>
<protein>
    <submittedName>
        <fullName evidence="2">Uncharacterized protein</fullName>
    </submittedName>
</protein>
<reference evidence="2 3" key="1">
    <citation type="journal article" date="2010" name="Mol. Plant Microbe Interact.">
        <title>Complete genome sequence of the fire blight pathogen Erwinia amylovora CFBP 1430 and comparison to other Erwinia spp.</title>
        <authorList>
            <person name="Smits T.H."/>
            <person name="Rezzonico F."/>
            <person name="Kamber T."/>
            <person name="Blom J."/>
            <person name="Goesmann A."/>
            <person name="Frey J.E."/>
            <person name="Duffy B."/>
        </authorList>
    </citation>
    <scope>NUCLEOTIDE SEQUENCE [LARGE SCALE GENOMIC DNA]</scope>
    <source>
        <strain evidence="3">CFBP1430</strain>
    </source>
</reference>
<dbReference type="HOGENOM" id="CLU_3152580_0_0_6"/>
<name>D4HUS4_ERWAC</name>
<dbReference type="EMBL" id="FN434113">
    <property type="protein sequence ID" value="CBA19197.1"/>
    <property type="molecule type" value="Genomic_DNA"/>
</dbReference>
<evidence type="ECO:0000313" key="3">
    <source>
        <dbReference type="Proteomes" id="UP000001841"/>
    </source>
</evidence>
<evidence type="ECO:0000256" key="1">
    <source>
        <dbReference type="SAM" id="MobiDB-lite"/>
    </source>
</evidence>
<dbReference type="KEGG" id="eam:EAMY_0255"/>
<dbReference type="AlphaFoldDB" id="D4HUS4"/>
<organism evidence="2 3">
    <name type="scientific">Erwinia amylovora (strain CFBP1430)</name>
    <dbReference type="NCBI Taxonomy" id="665029"/>
    <lineage>
        <taxon>Bacteria</taxon>
        <taxon>Pseudomonadati</taxon>
        <taxon>Pseudomonadota</taxon>
        <taxon>Gammaproteobacteria</taxon>
        <taxon>Enterobacterales</taxon>
        <taxon>Erwiniaceae</taxon>
        <taxon>Erwinia</taxon>
    </lineage>
</organism>
<feature type="region of interest" description="Disordered" evidence="1">
    <location>
        <begin position="1"/>
        <end position="48"/>
    </location>
</feature>